<name>A0ABS8BWB6_9RHOB</name>
<accession>A0ABS8BWB6</accession>
<keyword evidence="3" id="KW-1185">Reference proteome</keyword>
<dbReference type="Proteomes" id="UP001138961">
    <property type="component" value="Unassembled WGS sequence"/>
</dbReference>
<dbReference type="PANTHER" id="PTHR43792">
    <property type="entry name" value="GNAT FAMILY, PUTATIVE (AFU_ORTHOLOGUE AFUA_3G00765)-RELATED-RELATED"/>
    <property type="match status" value="1"/>
</dbReference>
<dbReference type="Gene3D" id="3.40.630.30">
    <property type="match status" value="1"/>
</dbReference>
<proteinExistence type="predicted"/>
<reference evidence="2" key="1">
    <citation type="submission" date="2021-10" db="EMBL/GenBank/DDBJ databases">
        <title>Loktanella gaetbuli sp. nov., isolated from a tidal flat.</title>
        <authorList>
            <person name="Park S."/>
            <person name="Yoon J.-H."/>
        </authorList>
    </citation>
    <scope>NUCLEOTIDE SEQUENCE</scope>
    <source>
        <strain evidence="2">TSTF-M6</strain>
    </source>
</reference>
<dbReference type="InterPro" id="IPR016181">
    <property type="entry name" value="Acyl_CoA_acyltransferase"/>
</dbReference>
<dbReference type="SUPFAM" id="SSF55729">
    <property type="entry name" value="Acyl-CoA N-acyltransferases (Nat)"/>
    <property type="match status" value="1"/>
</dbReference>
<dbReference type="InterPro" id="IPR051531">
    <property type="entry name" value="N-acetyltransferase"/>
</dbReference>
<evidence type="ECO:0000313" key="3">
    <source>
        <dbReference type="Proteomes" id="UP001138961"/>
    </source>
</evidence>
<comment type="caution">
    <text evidence="2">The sequence shown here is derived from an EMBL/GenBank/DDBJ whole genome shotgun (WGS) entry which is preliminary data.</text>
</comment>
<dbReference type="Pfam" id="PF13302">
    <property type="entry name" value="Acetyltransf_3"/>
    <property type="match status" value="1"/>
</dbReference>
<evidence type="ECO:0000259" key="1">
    <source>
        <dbReference type="PROSITE" id="PS51186"/>
    </source>
</evidence>
<evidence type="ECO:0000313" key="2">
    <source>
        <dbReference type="EMBL" id="MCB5200017.1"/>
    </source>
</evidence>
<gene>
    <name evidence="2" type="ORF">LGQ03_12275</name>
</gene>
<dbReference type="InterPro" id="IPR000182">
    <property type="entry name" value="GNAT_dom"/>
</dbReference>
<protein>
    <submittedName>
        <fullName evidence="2">GNAT family N-acetyltransferase</fullName>
    </submittedName>
</protein>
<dbReference type="PROSITE" id="PS51186">
    <property type="entry name" value="GNAT"/>
    <property type="match status" value="1"/>
</dbReference>
<dbReference type="RefSeq" id="WP_226748640.1">
    <property type="nucleotide sequence ID" value="NZ_JAJATZ010000005.1"/>
</dbReference>
<sequence length="171" mass="18524">MNHSLQTARLILRQPHASDWPAFREFMASDRGALFGHTTEGTAWRSFAAELGHWQIFGFGMWAVTQRGSDAIVALIGPWCPPDWPENEIGWMVLDPAIEGTGIAHEAAKASLMHAFTALGWTTAVSYIAPDNTRSAALAARLGAAPDHAATPPASYAGQVVWRHPLPKDLS</sequence>
<feature type="domain" description="N-acetyltransferase" evidence="1">
    <location>
        <begin position="10"/>
        <end position="167"/>
    </location>
</feature>
<dbReference type="EMBL" id="JAJATZ010000005">
    <property type="protein sequence ID" value="MCB5200017.1"/>
    <property type="molecule type" value="Genomic_DNA"/>
</dbReference>
<dbReference type="PANTHER" id="PTHR43792:SF1">
    <property type="entry name" value="N-ACETYLTRANSFERASE DOMAIN-CONTAINING PROTEIN"/>
    <property type="match status" value="1"/>
</dbReference>
<organism evidence="2 3">
    <name type="scientific">Loktanella gaetbuli</name>
    <dbReference type="NCBI Taxonomy" id="2881335"/>
    <lineage>
        <taxon>Bacteria</taxon>
        <taxon>Pseudomonadati</taxon>
        <taxon>Pseudomonadota</taxon>
        <taxon>Alphaproteobacteria</taxon>
        <taxon>Rhodobacterales</taxon>
        <taxon>Roseobacteraceae</taxon>
        <taxon>Loktanella</taxon>
    </lineage>
</organism>